<keyword evidence="7 14" id="KW-0378">Hydrolase</keyword>
<evidence type="ECO:0000256" key="8">
    <source>
        <dbReference type="ARBA" id="ARBA00022989"/>
    </source>
</evidence>
<evidence type="ECO:0000256" key="7">
    <source>
        <dbReference type="ARBA" id="ARBA00022801"/>
    </source>
</evidence>
<dbReference type="NCBIfam" id="NF001390">
    <property type="entry name" value="PRK00281.1-4"/>
    <property type="match status" value="1"/>
</dbReference>
<gene>
    <name evidence="15" type="primary">uppP2</name>
    <name evidence="14" type="synonym">uppP</name>
    <name evidence="15" type="ORF">GCM10010970_31600</name>
</gene>
<dbReference type="NCBIfam" id="NF001389">
    <property type="entry name" value="PRK00281.1-2"/>
    <property type="match status" value="1"/>
</dbReference>
<comment type="subcellular location">
    <subcellularLocation>
        <location evidence="1 14">Cell membrane</location>
        <topology evidence="1 14">Multi-pass membrane protein</topology>
    </subcellularLocation>
</comment>
<feature type="transmembrane region" description="Helical" evidence="14">
    <location>
        <begin position="49"/>
        <end position="66"/>
    </location>
</feature>
<protein>
    <recommendedName>
        <fullName evidence="4 14">Undecaprenyl-diphosphatase</fullName>
        <ecNumber evidence="3 14">3.6.1.27</ecNumber>
    </recommendedName>
    <alternativeName>
        <fullName evidence="12 14">Bacitracin resistance protein</fullName>
    </alternativeName>
    <alternativeName>
        <fullName evidence="11 14">Undecaprenyl pyrophosphate phosphatase</fullName>
    </alternativeName>
</protein>
<evidence type="ECO:0000256" key="11">
    <source>
        <dbReference type="ARBA" id="ARBA00032707"/>
    </source>
</evidence>
<evidence type="ECO:0000256" key="2">
    <source>
        <dbReference type="ARBA" id="ARBA00010621"/>
    </source>
</evidence>
<comment type="catalytic activity">
    <reaction evidence="13 14">
        <text>di-trans,octa-cis-undecaprenyl diphosphate + H2O = di-trans,octa-cis-undecaprenyl phosphate + phosphate + H(+)</text>
        <dbReference type="Rhea" id="RHEA:28094"/>
        <dbReference type="ChEBI" id="CHEBI:15377"/>
        <dbReference type="ChEBI" id="CHEBI:15378"/>
        <dbReference type="ChEBI" id="CHEBI:43474"/>
        <dbReference type="ChEBI" id="CHEBI:58405"/>
        <dbReference type="ChEBI" id="CHEBI:60392"/>
        <dbReference type="EC" id="3.6.1.27"/>
    </reaction>
</comment>
<comment type="caution">
    <text evidence="15">The sequence shown here is derived from an EMBL/GenBank/DDBJ whole genome shotgun (WGS) entry which is preliminary data.</text>
</comment>
<dbReference type="EC" id="3.6.1.27" evidence="3 14"/>
<feature type="transmembrane region" description="Helical" evidence="14">
    <location>
        <begin position="116"/>
        <end position="132"/>
    </location>
</feature>
<evidence type="ECO:0000256" key="3">
    <source>
        <dbReference type="ARBA" id="ARBA00012374"/>
    </source>
</evidence>
<keyword evidence="14" id="KW-0573">Peptidoglycan synthesis</keyword>
<dbReference type="InterPro" id="IPR003824">
    <property type="entry name" value="UppP"/>
</dbReference>
<keyword evidence="14" id="KW-0961">Cell wall biogenesis/degradation</keyword>
<comment type="miscellaneous">
    <text evidence="14">Bacitracin is thought to be involved in the inhibition of peptidoglycan synthesis by sequestering undecaprenyl diphosphate, thereby reducing the pool of lipid carrier available.</text>
</comment>
<dbReference type="PANTHER" id="PTHR30622:SF3">
    <property type="entry name" value="UNDECAPRENYL-DIPHOSPHATASE"/>
    <property type="match status" value="1"/>
</dbReference>
<evidence type="ECO:0000256" key="5">
    <source>
        <dbReference type="ARBA" id="ARBA00022475"/>
    </source>
</evidence>
<keyword evidence="10 14" id="KW-0046">Antibiotic resistance</keyword>
<evidence type="ECO:0000256" key="4">
    <source>
        <dbReference type="ARBA" id="ARBA00021581"/>
    </source>
</evidence>
<organism evidence="15 16">
    <name type="scientific">Silvimonas iriomotensis</name>
    <dbReference type="NCBI Taxonomy" id="449662"/>
    <lineage>
        <taxon>Bacteria</taxon>
        <taxon>Pseudomonadati</taxon>
        <taxon>Pseudomonadota</taxon>
        <taxon>Betaproteobacteria</taxon>
        <taxon>Neisseriales</taxon>
        <taxon>Chitinibacteraceae</taxon>
        <taxon>Silvimonas</taxon>
    </lineage>
</organism>
<evidence type="ECO:0000313" key="16">
    <source>
        <dbReference type="Proteomes" id="UP000637267"/>
    </source>
</evidence>
<sequence length="276" mass="30105">MDMILLVKSLIMGIVEGITEFLPISSTGHLILAGDLLNFLPDSKEKRDVYEIFIQLGAILAVVWEYRAKIGATVVGARRPGKERNLLWAVLIAFIPAAVLGKLFNEVIKAHLFKPVPVALAFIIGGLLILWAEKRQHRVRVETVDGISLLDALKIGFAQCLALIPGTSRSGATIIGGLFFGLSRKAATEFSFFLGIPTLTAASLYSMWKLRHALDAADAGIFAVGFVAAAISAFFAVRGLLRFISNHTFVAFAWYRIAFGLIVLFTAWSGLVQWTV</sequence>
<dbReference type="EMBL" id="BMLX01000004">
    <property type="protein sequence ID" value="GGP23160.1"/>
    <property type="molecule type" value="Genomic_DNA"/>
</dbReference>
<dbReference type="PANTHER" id="PTHR30622">
    <property type="entry name" value="UNDECAPRENYL-DIPHOSPHATASE"/>
    <property type="match status" value="1"/>
</dbReference>
<keyword evidence="14" id="KW-0133">Cell shape</keyword>
<proteinExistence type="inferred from homology"/>
<dbReference type="Proteomes" id="UP000637267">
    <property type="component" value="Unassembled WGS sequence"/>
</dbReference>
<dbReference type="NCBIfam" id="TIGR00753">
    <property type="entry name" value="undec_PP_bacA"/>
    <property type="match status" value="1"/>
</dbReference>
<dbReference type="HAMAP" id="MF_01006">
    <property type="entry name" value="Undec_diphosphatase"/>
    <property type="match status" value="1"/>
</dbReference>
<evidence type="ECO:0000313" key="15">
    <source>
        <dbReference type="EMBL" id="GGP23160.1"/>
    </source>
</evidence>
<keyword evidence="6 14" id="KW-0812">Transmembrane</keyword>
<evidence type="ECO:0000256" key="13">
    <source>
        <dbReference type="ARBA" id="ARBA00047594"/>
    </source>
</evidence>
<evidence type="ECO:0000256" key="10">
    <source>
        <dbReference type="ARBA" id="ARBA00023251"/>
    </source>
</evidence>
<keyword evidence="9 14" id="KW-0472">Membrane</keyword>
<evidence type="ECO:0000256" key="14">
    <source>
        <dbReference type="HAMAP-Rule" id="MF_01006"/>
    </source>
</evidence>
<feature type="transmembrane region" description="Helical" evidence="14">
    <location>
        <begin position="190"/>
        <end position="208"/>
    </location>
</feature>
<dbReference type="RefSeq" id="WP_188705320.1">
    <property type="nucleotide sequence ID" value="NZ_BMLX01000004.1"/>
</dbReference>
<reference evidence="16" key="1">
    <citation type="journal article" date="2019" name="Int. J. Syst. Evol. Microbiol.">
        <title>The Global Catalogue of Microorganisms (GCM) 10K type strain sequencing project: providing services to taxonomists for standard genome sequencing and annotation.</title>
        <authorList>
            <consortium name="The Broad Institute Genomics Platform"/>
            <consortium name="The Broad Institute Genome Sequencing Center for Infectious Disease"/>
            <person name="Wu L."/>
            <person name="Ma J."/>
        </authorList>
    </citation>
    <scope>NUCLEOTIDE SEQUENCE [LARGE SCALE GENOMIC DNA]</scope>
    <source>
        <strain evidence="16">CGMCC 1.8859</strain>
    </source>
</reference>
<keyword evidence="16" id="KW-1185">Reference proteome</keyword>
<dbReference type="Pfam" id="PF02673">
    <property type="entry name" value="BacA"/>
    <property type="match status" value="1"/>
</dbReference>
<evidence type="ECO:0000256" key="9">
    <source>
        <dbReference type="ARBA" id="ARBA00023136"/>
    </source>
</evidence>
<evidence type="ECO:0000256" key="12">
    <source>
        <dbReference type="ARBA" id="ARBA00032932"/>
    </source>
</evidence>
<accession>A0ABQ2PDC7</accession>
<keyword evidence="8 14" id="KW-1133">Transmembrane helix</keyword>
<feature type="transmembrane region" description="Helical" evidence="14">
    <location>
        <begin position="220"/>
        <end position="241"/>
    </location>
</feature>
<feature type="transmembrane region" description="Helical" evidence="14">
    <location>
        <begin position="253"/>
        <end position="274"/>
    </location>
</feature>
<comment type="function">
    <text evidence="14">Catalyzes the dephosphorylation of undecaprenyl diphosphate (UPP). Confers resistance to bacitracin.</text>
</comment>
<name>A0ABQ2PDC7_9NEIS</name>
<evidence type="ECO:0000256" key="1">
    <source>
        <dbReference type="ARBA" id="ARBA00004651"/>
    </source>
</evidence>
<feature type="transmembrane region" description="Helical" evidence="14">
    <location>
        <begin position="86"/>
        <end position="104"/>
    </location>
</feature>
<comment type="similarity">
    <text evidence="2 14">Belongs to the UppP family.</text>
</comment>
<evidence type="ECO:0000256" key="6">
    <source>
        <dbReference type="ARBA" id="ARBA00022692"/>
    </source>
</evidence>
<keyword evidence="5 14" id="KW-1003">Cell membrane</keyword>